<accession>A0A067FX75</accession>
<evidence type="ECO:0000313" key="2">
    <source>
        <dbReference type="Proteomes" id="UP000027120"/>
    </source>
</evidence>
<proteinExistence type="predicted"/>
<dbReference type="AlphaFoldDB" id="A0A067FX75"/>
<dbReference type="EMBL" id="KK784896">
    <property type="protein sequence ID" value="KDO67796.1"/>
    <property type="molecule type" value="Genomic_DNA"/>
</dbReference>
<organism evidence="1 2">
    <name type="scientific">Citrus sinensis</name>
    <name type="common">Sweet orange</name>
    <name type="synonym">Citrus aurantium var. sinensis</name>
    <dbReference type="NCBI Taxonomy" id="2711"/>
    <lineage>
        <taxon>Eukaryota</taxon>
        <taxon>Viridiplantae</taxon>
        <taxon>Streptophyta</taxon>
        <taxon>Embryophyta</taxon>
        <taxon>Tracheophyta</taxon>
        <taxon>Spermatophyta</taxon>
        <taxon>Magnoliopsida</taxon>
        <taxon>eudicotyledons</taxon>
        <taxon>Gunneridae</taxon>
        <taxon>Pentapetalae</taxon>
        <taxon>rosids</taxon>
        <taxon>malvids</taxon>
        <taxon>Sapindales</taxon>
        <taxon>Rutaceae</taxon>
        <taxon>Aurantioideae</taxon>
        <taxon>Citrus</taxon>
    </lineage>
</organism>
<name>A0A067FX75_CITSI</name>
<reference evidence="1 2" key="1">
    <citation type="submission" date="2014-04" db="EMBL/GenBank/DDBJ databases">
        <authorList>
            <consortium name="International Citrus Genome Consortium"/>
            <person name="Gmitter F."/>
            <person name="Chen C."/>
            <person name="Farmerie W."/>
            <person name="Harkins T."/>
            <person name="Desany B."/>
            <person name="Mohiuddin M."/>
            <person name="Kodira C."/>
            <person name="Borodovsky M."/>
            <person name="Lomsadze A."/>
            <person name="Burns P."/>
            <person name="Jenkins J."/>
            <person name="Prochnik S."/>
            <person name="Shu S."/>
            <person name="Chapman J."/>
            <person name="Pitluck S."/>
            <person name="Schmutz J."/>
            <person name="Rokhsar D."/>
        </authorList>
    </citation>
    <scope>NUCLEOTIDE SEQUENCE</scope>
</reference>
<sequence>MLLVPVSCNTVLGCAPLRPVRKGTLSGFMMSLRLFWVKSGVPPWTGKKLSLDLEKGMPLISVSAMIPVTTLADGWDPPSISCIKKHNGGVCGPGLATVALAATAGDAGPLGDEVVGTAGAAASSSLSIGGITLVGASAPGASESSSGVASGAAVAGNWPLGNVVVGGTVVATGLVGSAIVKKEYDREKDFKKQI</sequence>
<dbReference type="Proteomes" id="UP000027120">
    <property type="component" value="Unassembled WGS sequence"/>
</dbReference>
<evidence type="ECO:0000313" key="1">
    <source>
        <dbReference type="EMBL" id="KDO67796.1"/>
    </source>
</evidence>
<protein>
    <submittedName>
        <fullName evidence="1">Uncharacterized protein</fullName>
    </submittedName>
</protein>
<keyword evidence="2" id="KW-1185">Reference proteome</keyword>
<gene>
    <name evidence="1" type="ORF">CISIN_1g029401mg</name>
</gene>